<dbReference type="OrthoDB" id="6479561at2759"/>
<evidence type="ECO:0000256" key="1">
    <source>
        <dbReference type="SAM" id="Phobius"/>
    </source>
</evidence>
<keyword evidence="1" id="KW-0812">Transmembrane</keyword>
<dbReference type="STRING" id="1965070.A0A443RAI2"/>
<gene>
    <name evidence="2" type="ORF">B4U79_05317</name>
</gene>
<name>A0A443RAI2_9ACAR</name>
<dbReference type="Pfam" id="PF06522">
    <property type="entry name" value="B12D"/>
    <property type="match status" value="1"/>
</dbReference>
<proteinExistence type="predicted"/>
<dbReference type="Proteomes" id="UP000285301">
    <property type="component" value="Unassembled WGS sequence"/>
</dbReference>
<dbReference type="InterPro" id="IPR010530">
    <property type="entry name" value="B12D"/>
</dbReference>
<organism evidence="2 3">
    <name type="scientific">Dinothrombium tinctorium</name>
    <dbReference type="NCBI Taxonomy" id="1965070"/>
    <lineage>
        <taxon>Eukaryota</taxon>
        <taxon>Metazoa</taxon>
        <taxon>Ecdysozoa</taxon>
        <taxon>Arthropoda</taxon>
        <taxon>Chelicerata</taxon>
        <taxon>Arachnida</taxon>
        <taxon>Acari</taxon>
        <taxon>Acariformes</taxon>
        <taxon>Trombidiformes</taxon>
        <taxon>Prostigmata</taxon>
        <taxon>Anystina</taxon>
        <taxon>Parasitengona</taxon>
        <taxon>Trombidioidea</taxon>
        <taxon>Trombidiidae</taxon>
        <taxon>Dinothrombium</taxon>
    </lineage>
</organism>
<feature type="transmembrane region" description="Helical" evidence="1">
    <location>
        <begin position="35"/>
        <end position="60"/>
    </location>
</feature>
<comment type="caution">
    <text evidence="2">The sequence shown here is derived from an EMBL/GenBank/DDBJ whole genome shotgun (WGS) entry which is preliminary data.</text>
</comment>
<keyword evidence="1" id="KW-1133">Transmembrane helix</keyword>
<keyword evidence="1" id="KW-0472">Membrane</keyword>
<dbReference type="AlphaFoldDB" id="A0A443RAI2"/>
<protein>
    <submittedName>
        <fullName evidence="2">Cytochrome c oxidase subunit NDUFA4-like protein</fullName>
    </submittedName>
</protein>
<dbReference type="EMBL" id="NCKU01001372">
    <property type="protein sequence ID" value="RWS12277.1"/>
    <property type="molecule type" value="Genomic_DNA"/>
</dbReference>
<evidence type="ECO:0000313" key="3">
    <source>
        <dbReference type="Proteomes" id="UP000285301"/>
    </source>
</evidence>
<sequence length="101" mass="11745">MTQKTMPSESNSLKTKTIFGRPSQLMKKGAFFKNYSLFPILFITAFGTFAGLFSAIRCLLRSPDVSLTRSNPEPWQAYENKQYKLYSNIDHENYKHPRPKF</sequence>
<evidence type="ECO:0000313" key="2">
    <source>
        <dbReference type="EMBL" id="RWS12277.1"/>
    </source>
</evidence>
<keyword evidence="3" id="KW-1185">Reference proteome</keyword>
<reference evidence="2 3" key="1">
    <citation type="journal article" date="2018" name="Gigascience">
        <title>Genomes of trombidid mites reveal novel predicted allergens and laterally-transferred genes associated with secondary metabolism.</title>
        <authorList>
            <person name="Dong X."/>
            <person name="Chaisiri K."/>
            <person name="Xia D."/>
            <person name="Armstrong S.D."/>
            <person name="Fang Y."/>
            <person name="Donnelly M.J."/>
            <person name="Kadowaki T."/>
            <person name="McGarry J.W."/>
            <person name="Darby A.C."/>
            <person name="Makepeace B.L."/>
        </authorList>
    </citation>
    <scope>NUCLEOTIDE SEQUENCE [LARGE SCALE GENOMIC DNA]</scope>
    <source>
        <strain evidence="2">UoL-WK</strain>
    </source>
</reference>
<accession>A0A443RAI2</accession>